<organism evidence="1 2">
    <name type="scientific">Pleuronectes platessa</name>
    <name type="common">European plaice</name>
    <dbReference type="NCBI Taxonomy" id="8262"/>
    <lineage>
        <taxon>Eukaryota</taxon>
        <taxon>Metazoa</taxon>
        <taxon>Chordata</taxon>
        <taxon>Craniata</taxon>
        <taxon>Vertebrata</taxon>
        <taxon>Euteleostomi</taxon>
        <taxon>Actinopterygii</taxon>
        <taxon>Neopterygii</taxon>
        <taxon>Teleostei</taxon>
        <taxon>Neoteleostei</taxon>
        <taxon>Acanthomorphata</taxon>
        <taxon>Carangaria</taxon>
        <taxon>Pleuronectiformes</taxon>
        <taxon>Pleuronectoidei</taxon>
        <taxon>Pleuronectidae</taxon>
        <taxon>Pleuronectes</taxon>
    </lineage>
</organism>
<keyword evidence="2" id="KW-1185">Reference proteome</keyword>
<reference evidence="1" key="1">
    <citation type="submission" date="2020-03" db="EMBL/GenBank/DDBJ databases">
        <authorList>
            <person name="Weist P."/>
        </authorList>
    </citation>
    <scope>NUCLEOTIDE SEQUENCE</scope>
</reference>
<gene>
    <name evidence="1" type="ORF">PLEPLA_LOCUS29511</name>
</gene>
<name>A0A9N7YXX2_PLEPL</name>
<sequence>MEPEETQPQQKMMDCIKLRAGNEGQFMTSTSPTPPLLHQKPTVAATVKSIVTVPDLYTAELGPVAHGRDDSVPYCFFDQSLSRPMRKEPVSYPDSRMESWFTYCR</sequence>
<dbReference type="AlphaFoldDB" id="A0A9N7YXX2"/>
<comment type="caution">
    <text evidence="1">The sequence shown here is derived from an EMBL/GenBank/DDBJ whole genome shotgun (WGS) entry which is preliminary data.</text>
</comment>
<dbReference type="EMBL" id="CADEAL010002702">
    <property type="protein sequence ID" value="CAB1441778.1"/>
    <property type="molecule type" value="Genomic_DNA"/>
</dbReference>
<evidence type="ECO:0000313" key="1">
    <source>
        <dbReference type="EMBL" id="CAB1441778.1"/>
    </source>
</evidence>
<accession>A0A9N7YXX2</accession>
<evidence type="ECO:0000313" key="2">
    <source>
        <dbReference type="Proteomes" id="UP001153269"/>
    </source>
</evidence>
<protein>
    <submittedName>
        <fullName evidence="1">Uncharacterized protein</fullName>
    </submittedName>
</protein>
<proteinExistence type="predicted"/>
<dbReference type="Proteomes" id="UP001153269">
    <property type="component" value="Unassembled WGS sequence"/>
</dbReference>